<dbReference type="AlphaFoldDB" id="Q8VT00"/>
<name>Q8VT00_STACP</name>
<dbReference type="Pfam" id="PF05931">
    <property type="entry name" value="AgrD"/>
    <property type="match status" value="1"/>
</dbReference>
<sequence>MIMDALFNLVLKFFTIIFEFIGFVAGANPCALYYDEPEVPDELSKLYE</sequence>
<keyword evidence="1" id="KW-1133">Transmembrane helix</keyword>
<accession>Q8VT00</accession>
<dbReference type="InterPro" id="IPR009229">
    <property type="entry name" value="AgrD"/>
</dbReference>
<evidence type="ECO:0000313" key="2">
    <source>
        <dbReference type="EMBL" id="AAL65815.1"/>
    </source>
</evidence>
<evidence type="ECO:0000256" key="1">
    <source>
        <dbReference type="SAM" id="Phobius"/>
    </source>
</evidence>
<gene>
    <name evidence="2" type="primary">agrD</name>
</gene>
<proteinExistence type="predicted"/>
<feature type="transmembrane region" description="Helical" evidence="1">
    <location>
        <begin position="9"/>
        <end position="34"/>
    </location>
</feature>
<keyword evidence="1" id="KW-0812">Transmembrane</keyword>
<dbReference type="SMART" id="SM00794">
    <property type="entry name" value="AgrD"/>
    <property type="match status" value="1"/>
</dbReference>
<reference evidence="2" key="1">
    <citation type="journal article" date="2002" name="J. Bacteriol.">
        <title>High genetic variability of the agr locus in Staphylococcus species.</title>
        <authorList>
            <person name="Dufour P."/>
            <person name="Jarraud S."/>
            <person name="Vandenesch F."/>
            <person name="Greenland T."/>
            <person name="Novick R.P."/>
            <person name="Bes M."/>
            <person name="Etienne J."/>
            <person name="Lina G."/>
        </authorList>
    </citation>
    <scope>NUCLEOTIDE SEQUENCE</scope>
    <source>
        <strain evidence="2">N910309</strain>
    </source>
</reference>
<dbReference type="EMBL" id="AF346716">
    <property type="protein sequence ID" value="AAL65815.1"/>
    <property type="molecule type" value="Genomic_DNA"/>
</dbReference>
<organism evidence="2">
    <name type="scientific">Staphylococcus capitis subsp. capitis</name>
    <dbReference type="NCBI Taxonomy" id="72758"/>
    <lineage>
        <taxon>Bacteria</taxon>
        <taxon>Bacillati</taxon>
        <taxon>Bacillota</taxon>
        <taxon>Bacilli</taxon>
        <taxon>Bacillales</taxon>
        <taxon>Staphylococcaceae</taxon>
        <taxon>Staphylococcus</taxon>
    </lineage>
</organism>
<keyword evidence="1" id="KW-0472">Membrane</keyword>
<protein>
    <submittedName>
        <fullName evidence="2">AgrD</fullName>
    </submittedName>
</protein>
<dbReference type="NCBIfam" id="TIGR04223">
    <property type="entry name" value="quorum_AgrD"/>
    <property type="match status" value="1"/>
</dbReference>